<evidence type="ECO:0000256" key="3">
    <source>
        <dbReference type="ARBA" id="ARBA00022679"/>
    </source>
</evidence>
<keyword evidence="3" id="KW-0808">Transferase</keyword>
<gene>
    <name evidence="7" type="ORF">J2Z32_002971</name>
</gene>
<dbReference type="GO" id="GO:0032259">
    <property type="term" value="P:methylation"/>
    <property type="evidence" value="ECO:0007669"/>
    <property type="project" value="UniProtKB-KW"/>
</dbReference>
<evidence type="ECO:0000259" key="6">
    <source>
        <dbReference type="Pfam" id="PF01555"/>
    </source>
</evidence>
<keyword evidence="2 7" id="KW-0489">Methyltransferase</keyword>
<dbReference type="EMBL" id="JAGGKG010000014">
    <property type="protein sequence ID" value="MBP1906322.1"/>
    <property type="molecule type" value="Genomic_DNA"/>
</dbReference>
<evidence type="ECO:0000313" key="7">
    <source>
        <dbReference type="EMBL" id="MBP1906322.1"/>
    </source>
</evidence>
<keyword evidence="8" id="KW-1185">Reference proteome</keyword>
<dbReference type="Proteomes" id="UP001519272">
    <property type="component" value="Unassembled WGS sequence"/>
</dbReference>
<comment type="similarity">
    <text evidence="1 5">Belongs to the N(4)/N(6)-methyltransferase family.</text>
</comment>
<evidence type="ECO:0000256" key="1">
    <source>
        <dbReference type="ARBA" id="ARBA00006594"/>
    </source>
</evidence>
<organism evidence="7 8">
    <name type="scientific">Paenibacillus turicensis</name>
    <dbReference type="NCBI Taxonomy" id="160487"/>
    <lineage>
        <taxon>Bacteria</taxon>
        <taxon>Bacillati</taxon>
        <taxon>Bacillota</taxon>
        <taxon>Bacilli</taxon>
        <taxon>Bacillales</taxon>
        <taxon>Paenibacillaceae</taxon>
        <taxon>Paenibacillus</taxon>
    </lineage>
</organism>
<dbReference type="PROSITE" id="PS00092">
    <property type="entry name" value="N6_MTASE"/>
    <property type="match status" value="1"/>
</dbReference>
<dbReference type="RefSeq" id="WP_210089916.1">
    <property type="nucleotide sequence ID" value="NZ_JAGGKG010000014.1"/>
</dbReference>
<reference evidence="7 8" key="1">
    <citation type="submission" date="2021-03" db="EMBL/GenBank/DDBJ databases">
        <title>Genomic Encyclopedia of Type Strains, Phase IV (KMG-IV): sequencing the most valuable type-strain genomes for metagenomic binning, comparative biology and taxonomic classification.</title>
        <authorList>
            <person name="Goeker M."/>
        </authorList>
    </citation>
    <scope>NUCLEOTIDE SEQUENCE [LARGE SCALE GENOMIC DNA]</scope>
    <source>
        <strain evidence="7 8">DSM 14349</strain>
    </source>
</reference>
<evidence type="ECO:0000256" key="2">
    <source>
        <dbReference type="ARBA" id="ARBA00022603"/>
    </source>
</evidence>
<evidence type="ECO:0000256" key="4">
    <source>
        <dbReference type="ARBA" id="ARBA00022747"/>
    </source>
</evidence>
<accession>A0ABS4FUR6</accession>
<protein>
    <recommendedName>
        <fullName evidence="5">Methyltransferase</fullName>
        <ecNumber evidence="5">2.1.1.-</ecNumber>
    </recommendedName>
</protein>
<name>A0ABS4FUR6_9BACL</name>
<proteinExistence type="inferred from homology"/>
<dbReference type="PRINTS" id="PR00508">
    <property type="entry name" value="S21N4MTFRASE"/>
</dbReference>
<dbReference type="InterPro" id="IPR029063">
    <property type="entry name" value="SAM-dependent_MTases_sf"/>
</dbReference>
<feature type="domain" description="DNA methylase N-4/N-6" evidence="6">
    <location>
        <begin position="30"/>
        <end position="242"/>
    </location>
</feature>
<dbReference type="Gene3D" id="3.40.50.150">
    <property type="entry name" value="Vaccinia Virus protein VP39"/>
    <property type="match status" value="1"/>
</dbReference>
<dbReference type="Pfam" id="PF01555">
    <property type="entry name" value="N6_N4_Mtase"/>
    <property type="match status" value="1"/>
</dbReference>
<dbReference type="GO" id="GO:0008168">
    <property type="term" value="F:methyltransferase activity"/>
    <property type="evidence" value="ECO:0007669"/>
    <property type="project" value="UniProtKB-KW"/>
</dbReference>
<dbReference type="SUPFAM" id="SSF53335">
    <property type="entry name" value="S-adenosyl-L-methionine-dependent methyltransferases"/>
    <property type="match status" value="1"/>
</dbReference>
<keyword evidence="4" id="KW-0680">Restriction system</keyword>
<dbReference type="InterPro" id="IPR001091">
    <property type="entry name" value="RM_Methyltransferase"/>
</dbReference>
<evidence type="ECO:0000256" key="5">
    <source>
        <dbReference type="RuleBase" id="RU362026"/>
    </source>
</evidence>
<dbReference type="EC" id="2.1.1.-" evidence="5"/>
<evidence type="ECO:0000313" key="8">
    <source>
        <dbReference type="Proteomes" id="UP001519272"/>
    </source>
</evidence>
<comment type="caution">
    <text evidence="7">The sequence shown here is derived from an EMBL/GenBank/DDBJ whole genome shotgun (WGS) entry which is preliminary data.</text>
</comment>
<dbReference type="InterPro" id="IPR002941">
    <property type="entry name" value="DNA_methylase_N4/N6"/>
</dbReference>
<sequence length="259" mass="29816">MKKQIEGIQLNRVYQRDCIEGMKLLPSESIDLIVADPPYNTGIKGTKINMKETYGFNYFKEAWDKIDNFHDFNQAWIAECYRVLKPDGSILAYGTHHNLFTVGHLIEQAGFTIRAKYEWKKKNPPPNFSGSGPHFASESIIWASKGKRRTYNLDYAKRINDNKNIKSVFETTLTPRDEKKHGKFPCQKPLEISIKLINLHSHPDQIVLIPFCGSGSECVAAQMTGRNFITFERESDYIELANMRLENTDELKDKLSHLI</sequence>
<dbReference type="InterPro" id="IPR002052">
    <property type="entry name" value="DNA_methylase_N6_adenine_CS"/>
</dbReference>